<proteinExistence type="inferred from homology"/>
<keyword evidence="12" id="KW-1185">Reference proteome</keyword>
<dbReference type="RefSeq" id="WP_078486999.1">
    <property type="nucleotide sequence ID" value="NZ_MPRJ01000035.1"/>
</dbReference>
<reference evidence="11 12" key="1">
    <citation type="submission" date="2016-11" db="EMBL/GenBank/DDBJ databases">
        <title>Mixed transmission modes and dynamic genome evolution in an obligate animal-bacterial symbiosis.</title>
        <authorList>
            <person name="Russell S.L."/>
            <person name="Corbett-Detig R.B."/>
            <person name="Cavanaugh C.M."/>
        </authorList>
    </citation>
    <scope>NUCLEOTIDE SEQUENCE [LARGE SCALE GENOMIC DNA]</scope>
    <source>
        <strain evidence="11">Se-Cadez</strain>
    </source>
</reference>
<protein>
    <recommendedName>
        <fullName evidence="4 10">4-alpha-glucanotransferase</fullName>
        <ecNumber evidence="3 10">2.4.1.25</ecNumber>
    </recommendedName>
    <alternativeName>
        <fullName evidence="8 10">Amylomaltase</fullName>
    </alternativeName>
    <alternativeName>
        <fullName evidence="9 10">Disproportionating enzyme</fullName>
    </alternativeName>
</protein>
<dbReference type="EMBL" id="MPRJ01000035">
    <property type="protein sequence ID" value="OOZ36536.1"/>
    <property type="molecule type" value="Genomic_DNA"/>
</dbReference>
<name>A0A1T2KUZ2_9GAMM</name>
<keyword evidence="6 10" id="KW-0808">Transferase</keyword>
<dbReference type="GO" id="GO:0004134">
    <property type="term" value="F:4-alpha-glucanotransferase activity"/>
    <property type="evidence" value="ECO:0007669"/>
    <property type="project" value="UniProtKB-EC"/>
</dbReference>
<dbReference type="Pfam" id="PF02446">
    <property type="entry name" value="Glyco_hydro_77"/>
    <property type="match status" value="1"/>
</dbReference>
<comment type="catalytic activity">
    <reaction evidence="1 10">
        <text>Transfers a segment of a (1-&gt;4)-alpha-D-glucan to a new position in an acceptor, which may be glucose or a (1-&gt;4)-alpha-D-glucan.</text>
        <dbReference type="EC" id="2.4.1.25"/>
    </reaction>
</comment>
<gene>
    <name evidence="11" type="ORF">BOW51_06665</name>
</gene>
<evidence type="ECO:0000256" key="10">
    <source>
        <dbReference type="RuleBase" id="RU361207"/>
    </source>
</evidence>
<keyword evidence="5 10" id="KW-0328">Glycosyltransferase</keyword>
<evidence type="ECO:0000256" key="8">
    <source>
        <dbReference type="ARBA" id="ARBA00031423"/>
    </source>
</evidence>
<comment type="caution">
    <text evidence="11">The sequence shown here is derived from an EMBL/GenBank/DDBJ whole genome shotgun (WGS) entry which is preliminary data.</text>
</comment>
<dbReference type="InterPro" id="IPR017853">
    <property type="entry name" value="GH"/>
</dbReference>
<accession>A0A1T2KUZ2</accession>
<dbReference type="NCBIfam" id="TIGR00217">
    <property type="entry name" value="malQ"/>
    <property type="match status" value="1"/>
</dbReference>
<dbReference type="NCBIfam" id="NF011080">
    <property type="entry name" value="PRK14508.1-3"/>
    <property type="match status" value="1"/>
</dbReference>
<sequence length="496" mass="56846">MTSDAYASSLQQRSAGVLLHITSLPGRGVIGDLGPEAFSFIDFIQASGFTVWQMLPIGPTQADGSPYQSSSMHAGNPRLIAVEPLVEAGWLNPSLLEQPELSGQAKQHALELAWAGFEANADEAQRAAYTQFVEDQNCWLEDYALYRALHEAFDFACWWDWPAELRDRQPEALEKGRQQYAKRIDYTRFEQYAFFSQWFAVKAHANEKGIKLFGDMPIFIAHDSAEVWAHRDMFLLDETGHPTVVAGVPPDYFSETGQRWGNPLYNWDSMSRDGYAFWISRMKTQLQLFDDVRIDHFRGFEAYWEIPAHEEYAINGQWVKAPGDELFEKLHEIYDPLPLVAEDLGIITPEVDALRKKFGLPGMKILQFAFSGDADNPYLPFRHETNSVVYTGTHDNDTTLGWYNSLDAEMRQYVDEFLGFSWEAMPWPMIRAALTSRSNLAVIPMQDLLSLGERHRMNLPGTTEGNWEWRFDWTMVEEDLASRLHKMMSMYSRLDG</sequence>
<dbReference type="AlphaFoldDB" id="A0A1T2KUZ2"/>
<evidence type="ECO:0000256" key="2">
    <source>
        <dbReference type="ARBA" id="ARBA00005684"/>
    </source>
</evidence>
<dbReference type="InterPro" id="IPR003385">
    <property type="entry name" value="Glyco_hydro_77"/>
</dbReference>
<dbReference type="GO" id="GO:0005975">
    <property type="term" value="P:carbohydrate metabolic process"/>
    <property type="evidence" value="ECO:0007669"/>
    <property type="project" value="InterPro"/>
</dbReference>
<dbReference type="PANTHER" id="PTHR32438:SF5">
    <property type="entry name" value="4-ALPHA-GLUCANOTRANSFERASE DPE1, CHLOROPLASTIC_AMYLOPLASTIC"/>
    <property type="match status" value="1"/>
</dbReference>
<dbReference type="Gene3D" id="3.20.20.80">
    <property type="entry name" value="Glycosidases"/>
    <property type="match status" value="1"/>
</dbReference>
<keyword evidence="7 10" id="KW-0119">Carbohydrate metabolism</keyword>
<organism evidence="11 12">
    <name type="scientific">Solemya velesiana gill symbiont</name>
    <dbReference type="NCBI Taxonomy" id="1918948"/>
    <lineage>
        <taxon>Bacteria</taxon>
        <taxon>Pseudomonadati</taxon>
        <taxon>Pseudomonadota</taxon>
        <taxon>Gammaproteobacteria</taxon>
        <taxon>sulfur-oxidizing symbionts</taxon>
    </lineage>
</organism>
<evidence type="ECO:0000256" key="3">
    <source>
        <dbReference type="ARBA" id="ARBA00012560"/>
    </source>
</evidence>
<evidence type="ECO:0000313" key="12">
    <source>
        <dbReference type="Proteomes" id="UP000190896"/>
    </source>
</evidence>
<evidence type="ECO:0000256" key="4">
    <source>
        <dbReference type="ARBA" id="ARBA00020295"/>
    </source>
</evidence>
<dbReference type="PANTHER" id="PTHR32438">
    <property type="entry name" value="4-ALPHA-GLUCANOTRANSFERASE DPE1, CHLOROPLASTIC/AMYLOPLASTIC"/>
    <property type="match status" value="1"/>
</dbReference>
<evidence type="ECO:0000256" key="6">
    <source>
        <dbReference type="ARBA" id="ARBA00022679"/>
    </source>
</evidence>
<evidence type="ECO:0000256" key="9">
    <source>
        <dbReference type="ARBA" id="ARBA00031501"/>
    </source>
</evidence>
<dbReference type="SUPFAM" id="SSF51445">
    <property type="entry name" value="(Trans)glycosidases"/>
    <property type="match status" value="1"/>
</dbReference>
<dbReference type="NCBIfam" id="NF011079">
    <property type="entry name" value="PRK14508.1-2"/>
    <property type="match status" value="1"/>
</dbReference>
<evidence type="ECO:0000313" key="11">
    <source>
        <dbReference type="EMBL" id="OOZ36536.1"/>
    </source>
</evidence>
<dbReference type="EC" id="2.4.1.25" evidence="3 10"/>
<evidence type="ECO:0000256" key="1">
    <source>
        <dbReference type="ARBA" id="ARBA00000439"/>
    </source>
</evidence>
<evidence type="ECO:0000256" key="7">
    <source>
        <dbReference type="ARBA" id="ARBA00023277"/>
    </source>
</evidence>
<evidence type="ECO:0000256" key="5">
    <source>
        <dbReference type="ARBA" id="ARBA00022676"/>
    </source>
</evidence>
<dbReference type="OrthoDB" id="9763489at2"/>
<dbReference type="Proteomes" id="UP000190896">
    <property type="component" value="Unassembled WGS sequence"/>
</dbReference>
<comment type="similarity">
    <text evidence="2 10">Belongs to the disproportionating enzyme family.</text>
</comment>